<feature type="domain" description="THAP-type" evidence="6">
    <location>
        <begin position="1"/>
        <end position="86"/>
    </location>
</feature>
<dbReference type="Proteomes" id="UP000694872">
    <property type="component" value="Unplaced"/>
</dbReference>
<dbReference type="SMART" id="SM00692">
    <property type="entry name" value="DM3"/>
    <property type="match status" value="1"/>
</dbReference>
<dbReference type="GO" id="GO:0008270">
    <property type="term" value="F:zinc ion binding"/>
    <property type="evidence" value="ECO:0007669"/>
    <property type="project" value="UniProtKB-KW"/>
</dbReference>
<dbReference type="GeneID" id="106118000"/>
<evidence type="ECO:0000256" key="4">
    <source>
        <dbReference type="ARBA" id="ARBA00023125"/>
    </source>
</evidence>
<name>A0AAJ6Z9R7_PAPXU</name>
<organism evidence="7">
    <name type="scientific">Papilio xuthus</name>
    <name type="common">Asian swallowtail butterfly</name>
    <dbReference type="NCBI Taxonomy" id="66420"/>
    <lineage>
        <taxon>Eukaryota</taxon>
        <taxon>Metazoa</taxon>
        <taxon>Ecdysozoa</taxon>
        <taxon>Arthropoda</taxon>
        <taxon>Hexapoda</taxon>
        <taxon>Insecta</taxon>
        <taxon>Pterygota</taxon>
        <taxon>Neoptera</taxon>
        <taxon>Endopterygota</taxon>
        <taxon>Lepidoptera</taxon>
        <taxon>Glossata</taxon>
        <taxon>Ditrysia</taxon>
        <taxon>Papilionoidea</taxon>
        <taxon>Papilionidae</taxon>
        <taxon>Papilioninae</taxon>
        <taxon>Papilio</taxon>
    </lineage>
</organism>
<reference evidence="7" key="1">
    <citation type="submission" date="2025-08" db="UniProtKB">
        <authorList>
            <consortium name="RefSeq"/>
        </authorList>
    </citation>
    <scope>IDENTIFICATION</scope>
</reference>
<dbReference type="SMART" id="SM00980">
    <property type="entry name" value="THAP"/>
    <property type="match status" value="1"/>
</dbReference>
<dbReference type="RefSeq" id="XP_013168006.1">
    <property type="nucleotide sequence ID" value="XM_013312552.1"/>
</dbReference>
<protein>
    <submittedName>
        <fullName evidence="7">Uncharacterized protein LOC106118000</fullName>
    </submittedName>
</protein>
<proteinExistence type="predicted"/>
<accession>A0AAJ6Z9R7</accession>
<dbReference type="SUPFAM" id="SSF57716">
    <property type="entry name" value="Glucocorticoid receptor-like (DNA-binding domain)"/>
    <property type="match status" value="1"/>
</dbReference>
<evidence type="ECO:0000256" key="5">
    <source>
        <dbReference type="PROSITE-ProRule" id="PRU00309"/>
    </source>
</evidence>
<evidence type="ECO:0000259" key="6">
    <source>
        <dbReference type="PROSITE" id="PS50950"/>
    </source>
</evidence>
<keyword evidence="3" id="KW-0862">Zinc</keyword>
<keyword evidence="2 5" id="KW-0863">Zinc-finger</keyword>
<evidence type="ECO:0000313" key="7">
    <source>
        <dbReference type="RefSeq" id="XP_013168006.1"/>
    </source>
</evidence>
<evidence type="ECO:0000256" key="1">
    <source>
        <dbReference type="ARBA" id="ARBA00022723"/>
    </source>
</evidence>
<evidence type="ECO:0000256" key="3">
    <source>
        <dbReference type="ARBA" id="ARBA00022833"/>
    </source>
</evidence>
<gene>
    <name evidence="7" type="primary">LOC106118000</name>
</gene>
<dbReference type="Pfam" id="PF05485">
    <property type="entry name" value="THAP"/>
    <property type="match status" value="1"/>
</dbReference>
<dbReference type="GO" id="GO:0003677">
    <property type="term" value="F:DNA binding"/>
    <property type="evidence" value="ECO:0007669"/>
    <property type="project" value="UniProtKB-UniRule"/>
</dbReference>
<dbReference type="Pfam" id="PF21787">
    <property type="entry name" value="TNP-like_RNaseH_N"/>
    <property type="match status" value="1"/>
</dbReference>
<dbReference type="KEGG" id="pxu:106118000"/>
<dbReference type="PROSITE" id="PS50950">
    <property type="entry name" value="ZF_THAP"/>
    <property type="match status" value="1"/>
</dbReference>
<keyword evidence="4 5" id="KW-0238">DNA-binding</keyword>
<dbReference type="AlphaFoldDB" id="A0AAJ6Z9R7"/>
<dbReference type="InterPro" id="IPR048365">
    <property type="entry name" value="TNP-like_RNaseH_N"/>
</dbReference>
<sequence>MYSYLICEICKKRTRRLNGKKRFYMSQLPKDVDQCIKWLKVMGNEKLLNLPYKTLKYKSVCGDHFKPNDFNPLQSRLKKNVVPSVGLPYPPLSDDLLEKAYENILKEQAEYLKKKGPPVKNVQEPVKMIPLIELPKNCNIVGIYNPDVSTSNAPISASPTLVNENGTKMVPKADNKRKENDNLKYFYENFYSPEYKELCASRIKKRIQNVEQSLLFNVLAKKKVLKTNLKMELSKKIKTESGIYSTVLSYLEKVFKDYELQFKEGRGICILLFDEFVLDECLTYNPCMDKIDGYVDFGDEGGRSEEIADHVLVFMLQNIGMDIKQSIAHYFFRGKLKPQVLCDLLKNVIRLIRKTGFTVFASVCNQSPINVEAINLLLAPDDKCTDINYYEIDDKKVYIVYDVPYLFKSLRNNLIRHGQLVIDTKTLNMSHLKMVEEKNRNLHFVKITKEHVDTVNWCKKGTKMAIEIFSNTVAGVLKGLSESKANLEMSDEIFTAAEVIEELDNLFNCTYGVVCQRKKHPCIENVTSDSCHHSLWDEYKRKLKNTHFVNINGRVGLSDVRCIDGYSITLKSFQNIWNFIKENNTLNTLNLTCLNLYSLKDLFEYIEGEQQDNKHITCHQYELNIGYALLEPIKSFKTMKRRKRKCNLVMNEITLISEESDVTNDESDVDDDFNDDFMEPKSEKELDKLFERFEKHPNIYISAYLAVKLLKNIICEKCHETLALTEIEIDLYHNYTLLLEIWTEKCHPRYPSPKLCMTVEKAIKIFNIDIAPVLYIKNIRNYCVTTILGECDLSWMCEEHRNVMSRRLFHYLSCLLIRKQCRAQNQFITDMKKKTKSPRKRKQIRRSKC</sequence>
<keyword evidence="1" id="KW-0479">Metal-binding</keyword>
<evidence type="ECO:0000256" key="2">
    <source>
        <dbReference type="ARBA" id="ARBA00022771"/>
    </source>
</evidence>
<dbReference type="InterPro" id="IPR006612">
    <property type="entry name" value="THAP_Znf"/>
</dbReference>